<sequence length="184" mass="20827">MFTLLVGLGNPGAKYESTRHNVGFIIVDAIADYFSFPQFCKKHDALLSISNIGTHKVMLLKPQTFMNNSGKSVAQIVNIYKITLDNVIIFHDEADIQFGKIKLKKGGSSAGHNGLQSITQTIGQDYWRVRFGIGKPNHPMKLEYYVLSNFHNINEVRNMAHNISQHIYLLLTDDKFQFVQSLLI</sequence>
<feature type="binding site" evidence="7">
    <location>
        <position position="15"/>
    </location>
    <ligand>
        <name>tRNA</name>
        <dbReference type="ChEBI" id="CHEBI:17843"/>
    </ligand>
</feature>
<dbReference type="Gene3D" id="3.40.50.1470">
    <property type="entry name" value="Peptidyl-tRNA hydrolase"/>
    <property type="match status" value="1"/>
</dbReference>
<dbReference type="AlphaFoldDB" id="A0A0F3NNL3"/>
<gene>
    <name evidence="7 10" type="primary">pth</name>
    <name evidence="10" type="ORF">NLO413_0678</name>
</gene>
<evidence type="ECO:0000256" key="5">
    <source>
        <dbReference type="ARBA" id="ARBA00038063"/>
    </source>
</evidence>
<dbReference type="NCBIfam" id="TIGR00447">
    <property type="entry name" value="pth"/>
    <property type="match status" value="1"/>
</dbReference>
<comment type="similarity">
    <text evidence="5 7 9">Belongs to the PTH family.</text>
</comment>
<dbReference type="GO" id="GO:0004045">
    <property type="term" value="F:peptidyl-tRNA hydrolase activity"/>
    <property type="evidence" value="ECO:0007669"/>
    <property type="project" value="UniProtKB-UniRule"/>
</dbReference>
<keyword evidence="7" id="KW-0963">Cytoplasm</keyword>
<feature type="binding site" evidence="7">
    <location>
        <position position="65"/>
    </location>
    <ligand>
        <name>tRNA</name>
        <dbReference type="ChEBI" id="CHEBI:17843"/>
    </ligand>
</feature>
<evidence type="ECO:0000313" key="11">
    <source>
        <dbReference type="Proteomes" id="UP000033562"/>
    </source>
</evidence>
<dbReference type="InterPro" id="IPR018171">
    <property type="entry name" value="Pept_tRNA_hydro_CS"/>
</dbReference>
<comment type="function">
    <text evidence="7">Hydrolyzes ribosome-free peptidyl-tRNAs (with 1 or more amino acids incorporated), which drop off the ribosome during protein synthesis, or as a result of ribosome stalling.</text>
</comment>
<dbReference type="PROSITE" id="PS01195">
    <property type="entry name" value="PEPT_TRNA_HYDROL_1"/>
    <property type="match status" value="1"/>
</dbReference>
<dbReference type="GO" id="GO:0006515">
    <property type="term" value="P:protein quality control for misfolded or incompletely synthesized proteins"/>
    <property type="evidence" value="ECO:0007669"/>
    <property type="project" value="UniProtKB-UniRule"/>
</dbReference>
<feature type="active site" description="Proton acceptor" evidence="7">
    <location>
        <position position="20"/>
    </location>
</feature>
<feature type="binding site" evidence="7">
    <location>
        <position position="113"/>
    </location>
    <ligand>
        <name>tRNA</name>
        <dbReference type="ChEBI" id="CHEBI:17843"/>
    </ligand>
</feature>
<dbReference type="PATRIC" id="fig|1359163.3.peg.655"/>
<dbReference type="InterPro" id="IPR036416">
    <property type="entry name" value="Pept_tRNA_hydro_sf"/>
</dbReference>
<dbReference type="CDD" id="cd00462">
    <property type="entry name" value="PTH"/>
    <property type="match status" value="1"/>
</dbReference>
<reference evidence="10 11" key="1">
    <citation type="submission" date="2015-02" db="EMBL/GenBank/DDBJ databases">
        <title>Genome Sequencing of Rickettsiales.</title>
        <authorList>
            <person name="Daugherty S.C."/>
            <person name="Su Q."/>
            <person name="Abolude K."/>
            <person name="Beier-Sexton M."/>
            <person name="Carlyon J.A."/>
            <person name="Carter R."/>
            <person name="Day N.P."/>
            <person name="Dumler S.J."/>
            <person name="Dyachenko V."/>
            <person name="Godinez A."/>
            <person name="Kurtti T.J."/>
            <person name="Lichay M."/>
            <person name="Mullins K.E."/>
            <person name="Ott S."/>
            <person name="Pappas-Brown V."/>
            <person name="Paris D.H."/>
            <person name="Patel P."/>
            <person name="Richards A.L."/>
            <person name="Sadzewicz L."/>
            <person name="Sears K."/>
            <person name="Seidman D."/>
            <person name="Sengamalay N."/>
            <person name="Stenos J."/>
            <person name="Tallon L.J."/>
            <person name="Vincent G."/>
            <person name="Fraser C.M."/>
            <person name="Munderloh U."/>
            <person name="Dunning-Hotopp J.C."/>
        </authorList>
    </citation>
    <scope>NUCLEOTIDE SEQUENCE [LARGE SCALE GENOMIC DNA]</scope>
    <source>
        <strain evidence="10 11">RAC413</strain>
    </source>
</reference>
<comment type="catalytic activity">
    <reaction evidence="7 8">
        <text>an N-acyl-L-alpha-aminoacyl-tRNA + H2O = an N-acyl-L-amino acid + a tRNA + H(+)</text>
        <dbReference type="Rhea" id="RHEA:54448"/>
        <dbReference type="Rhea" id="RHEA-COMP:10123"/>
        <dbReference type="Rhea" id="RHEA-COMP:13883"/>
        <dbReference type="ChEBI" id="CHEBI:15377"/>
        <dbReference type="ChEBI" id="CHEBI:15378"/>
        <dbReference type="ChEBI" id="CHEBI:59874"/>
        <dbReference type="ChEBI" id="CHEBI:78442"/>
        <dbReference type="ChEBI" id="CHEBI:138191"/>
        <dbReference type="EC" id="3.1.1.29"/>
    </reaction>
</comment>
<evidence type="ECO:0000256" key="6">
    <source>
        <dbReference type="ARBA" id="ARBA00050038"/>
    </source>
</evidence>
<proteinExistence type="inferred from homology"/>
<dbReference type="GO" id="GO:0000049">
    <property type="term" value="F:tRNA binding"/>
    <property type="evidence" value="ECO:0007669"/>
    <property type="project" value="UniProtKB-UniRule"/>
</dbReference>
<dbReference type="EC" id="3.1.1.29" evidence="1 7"/>
<organism evidence="10 11">
    <name type="scientific">Candidatus Neoehrlichia procyonis str. RAC413</name>
    <dbReference type="NCBI Taxonomy" id="1359163"/>
    <lineage>
        <taxon>Bacteria</taxon>
        <taxon>Pseudomonadati</taxon>
        <taxon>Pseudomonadota</taxon>
        <taxon>Alphaproteobacteria</taxon>
        <taxon>Rickettsiales</taxon>
        <taxon>Anaplasmataceae</taxon>
        <taxon>Candidatus Neoehrlichia</taxon>
    </lineage>
</organism>
<keyword evidence="2 7" id="KW-0820">tRNA-binding</keyword>
<accession>A0A0F3NNL3</accession>
<dbReference type="GO" id="GO:0005737">
    <property type="term" value="C:cytoplasm"/>
    <property type="evidence" value="ECO:0007669"/>
    <property type="project" value="UniProtKB-SubCell"/>
</dbReference>
<feature type="binding site" evidence="7">
    <location>
        <position position="67"/>
    </location>
    <ligand>
        <name>tRNA</name>
        <dbReference type="ChEBI" id="CHEBI:17843"/>
    </ligand>
</feature>
<dbReference type="PANTHER" id="PTHR17224:SF1">
    <property type="entry name" value="PEPTIDYL-TRNA HYDROLASE"/>
    <property type="match status" value="1"/>
</dbReference>
<dbReference type="InterPro" id="IPR001328">
    <property type="entry name" value="Pept_tRNA_hydro"/>
</dbReference>
<evidence type="ECO:0000256" key="7">
    <source>
        <dbReference type="HAMAP-Rule" id="MF_00083"/>
    </source>
</evidence>
<dbReference type="STRING" id="1359163.NLO413_0678"/>
<dbReference type="Pfam" id="PF01195">
    <property type="entry name" value="Pept_tRNA_hydro"/>
    <property type="match status" value="1"/>
</dbReference>
<dbReference type="OrthoDB" id="9800507at2"/>
<comment type="function">
    <text evidence="7">Catalyzes the release of premature peptidyl moieties from peptidyl-tRNA molecules trapped in stalled 50S ribosomal subunits, and thus maintains levels of free tRNAs and 50S ribosomes.</text>
</comment>
<feature type="site" description="Discriminates between blocked and unblocked aminoacyl-tRNA" evidence="7">
    <location>
        <position position="10"/>
    </location>
</feature>
<dbReference type="GO" id="GO:0072344">
    <property type="term" value="P:rescue of stalled ribosome"/>
    <property type="evidence" value="ECO:0007669"/>
    <property type="project" value="UniProtKB-UniRule"/>
</dbReference>
<comment type="subunit">
    <text evidence="7">Monomer.</text>
</comment>
<dbReference type="RefSeq" id="WP_045809032.1">
    <property type="nucleotide sequence ID" value="NZ_LANX01000001.1"/>
</dbReference>
<dbReference type="EMBL" id="LANX01000001">
    <property type="protein sequence ID" value="KJV69292.1"/>
    <property type="molecule type" value="Genomic_DNA"/>
</dbReference>
<dbReference type="Proteomes" id="UP000033562">
    <property type="component" value="Unassembled WGS sequence"/>
</dbReference>
<dbReference type="FunFam" id="3.40.50.1470:FF:000001">
    <property type="entry name" value="Peptidyl-tRNA hydrolase"/>
    <property type="match status" value="1"/>
</dbReference>
<dbReference type="SUPFAM" id="SSF53178">
    <property type="entry name" value="Peptidyl-tRNA hydrolase-like"/>
    <property type="match status" value="1"/>
</dbReference>
<name>A0A0F3NNL3_9RICK</name>
<dbReference type="PANTHER" id="PTHR17224">
    <property type="entry name" value="PEPTIDYL-TRNA HYDROLASE"/>
    <property type="match status" value="1"/>
</dbReference>
<evidence type="ECO:0000256" key="9">
    <source>
        <dbReference type="RuleBase" id="RU004320"/>
    </source>
</evidence>
<feature type="site" description="Stabilizes the basic form of H active site to accept a proton" evidence="7">
    <location>
        <position position="92"/>
    </location>
</feature>
<evidence type="ECO:0000256" key="3">
    <source>
        <dbReference type="ARBA" id="ARBA00022801"/>
    </source>
</evidence>
<protein>
    <recommendedName>
        <fullName evidence="6 7">Peptidyl-tRNA hydrolase</fullName>
        <shortName evidence="7">Pth</shortName>
        <ecNumber evidence="1 7">3.1.1.29</ecNumber>
    </recommendedName>
</protein>
<keyword evidence="11" id="KW-1185">Reference proteome</keyword>
<keyword evidence="4 7" id="KW-0694">RNA-binding</keyword>
<evidence type="ECO:0000313" key="10">
    <source>
        <dbReference type="EMBL" id="KJV69292.1"/>
    </source>
</evidence>
<keyword evidence="3 7" id="KW-0378">Hydrolase</keyword>
<evidence type="ECO:0000256" key="2">
    <source>
        <dbReference type="ARBA" id="ARBA00022555"/>
    </source>
</evidence>
<evidence type="ECO:0000256" key="4">
    <source>
        <dbReference type="ARBA" id="ARBA00022884"/>
    </source>
</evidence>
<evidence type="ECO:0000256" key="8">
    <source>
        <dbReference type="RuleBase" id="RU000673"/>
    </source>
</evidence>
<dbReference type="HAMAP" id="MF_00083">
    <property type="entry name" value="Pept_tRNA_hydro_bact"/>
    <property type="match status" value="1"/>
</dbReference>
<evidence type="ECO:0000256" key="1">
    <source>
        <dbReference type="ARBA" id="ARBA00013260"/>
    </source>
</evidence>
<comment type="subcellular location">
    <subcellularLocation>
        <location evidence="7">Cytoplasm</location>
    </subcellularLocation>
</comment>
<comment type="caution">
    <text evidence="10">The sequence shown here is derived from an EMBL/GenBank/DDBJ whole genome shotgun (WGS) entry which is preliminary data.</text>
</comment>